<dbReference type="Proteomes" id="UP000785613">
    <property type="component" value="Unassembled WGS sequence"/>
</dbReference>
<gene>
    <name evidence="2" type="ORF">F0185_26000</name>
</gene>
<feature type="domain" description="F5/8 type C" evidence="1">
    <location>
        <begin position="148"/>
        <end position="267"/>
    </location>
</feature>
<reference evidence="2 3" key="1">
    <citation type="submission" date="2019-09" db="EMBL/GenBank/DDBJ databases">
        <title>Taxonomy of Antarctic Massilia spp.: description of Massilia rubra sp. nov., Massilia aquatica sp. nov., Massilia mucilaginosa sp. nov., Massilia frigida sp. nov. isolated from streams, lakes and regoliths.</title>
        <authorList>
            <person name="Holochova P."/>
            <person name="Sedlacek I."/>
            <person name="Kralova S."/>
            <person name="Maslanova I."/>
            <person name="Busse H.-J."/>
            <person name="Stankova E."/>
            <person name="Vrbovska V."/>
            <person name="Kovarovic V."/>
            <person name="Bartak M."/>
            <person name="Svec P."/>
            <person name="Pantucek R."/>
        </authorList>
    </citation>
    <scope>NUCLEOTIDE SEQUENCE [LARGE SCALE GENOMIC DNA]</scope>
    <source>
        <strain evidence="2 3">CCM 8692</strain>
    </source>
</reference>
<name>A0ABX0LR90_9BURK</name>
<dbReference type="SUPFAM" id="SSF48208">
    <property type="entry name" value="Six-hairpin glycosidases"/>
    <property type="match status" value="1"/>
</dbReference>
<dbReference type="Gene3D" id="2.60.120.260">
    <property type="entry name" value="Galactose-binding domain-like"/>
    <property type="match status" value="2"/>
</dbReference>
<evidence type="ECO:0000313" key="3">
    <source>
        <dbReference type="Proteomes" id="UP000785613"/>
    </source>
</evidence>
<proteinExistence type="predicted"/>
<evidence type="ECO:0000259" key="1">
    <source>
        <dbReference type="PROSITE" id="PS50022"/>
    </source>
</evidence>
<dbReference type="InterPro" id="IPR008928">
    <property type="entry name" value="6-hairpin_glycosidase_sf"/>
</dbReference>
<dbReference type="InterPro" id="IPR000421">
    <property type="entry name" value="FA58C"/>
</dbReference>
<organism evidence="2 3">
    <name type="scientific">Massilia rubra</name>
    <dbReference type="NCBI Taxonomy" id="2607910"/>
    <lineage>
        <taxon>Bacteria</taxon>
        <taxon>Pseudomonadati</taxon>
        <taxon>Pseudomonadota</taxon>
        <taxon>Betaproteobacteria</taxon>
        <taxon>Burkholderiales</taxon>
        <taxon>Oxalobacteraceae</taxon>
        <taxon>Telluria group</taxon>
        <taxon>Massilia</taxon>
    </lineage>
</organism>
<evidence type="ECO:0000313" key="2">
    <source>
        <dbReference type="EMBL" id="NHZ37025.1"/>
    </source>
</evidence>
<protein>
    <submittedName>
        <fullName evidence="2">Coagulation factor 5/8 type domain-containing protein</fullName>
    </submittedName>
</protein>
<dbReference type="PROSITE" id="PS50022">
    <property type="entry name" value="FA58C_3"/>
    <property type="match status" value="1"/>
</dbReference>
<comment type="caution">
    <text evidence="2">The sequence shown here is derived from an EMBL/GenBank/DDBJ whole genome shotgun (WGS) entry which is preliminary data.</text>
</comment>
<dbReference type="InterPro" id="IPR008979">
    <property type="entry name" value="Galactose-bd-like_sf"/>
</dbReference>
<dbReference type="SUPFAM" id="SSF49785">
    <property type="entry name" value="Galactose-binding domain-like"/>
    <property type="match status" value="2"/>
</dbReference>
<dbReference type="EMBL" id="VUYU01000023">
    <property type="protein sequence ID" value="NHZ37025.1"/>
    <property type="molecule type" value="Genomic_DNA"/>
</dbReference>
<accession>A0ABX0LR90</accession>
<sequence length="1016" mass="111760">MISAQAQERILDDFEQPLAWKAVVSDGVTASASGAPGVDGQGMRFDFDFGSAAGYAAARRALPLDFEGDYAISFWMRADAALNNFEMKLVDASGDNVWWVNRPNFAISREWQKVAFKKRHIDFAWGPAKDRTLRRTERMELVVSAGRDGGRGSLWIDDLRMRAIAPAGPPPEPVMSTTPGAVTVDYGVPREFGGIVLHWADGLHAARYDVAFSDDGSTWRTVRKVLDGTGGADPLLLGESEARYVRVTMPDAPAQRYQLERIELKDLAYGASANSFFQALAKEAPRGHYPRGMSGQQNYWTVLGVDGGRETGLISEDGAIEAARAGFTIEPFVIDSGKLATWADVTMSQSLQDGYLPIPSVSWTAPRWQLRTSAFAQGTPATSQLIARYDLANTSDFPLTLRLVLALRPLQVNPPMQFLNTPPGVSPIRALAWNGDSFAVDGVTRVWSLAVPGLAGVSSFDHAAIPARLAGDGWSALRRVDDEAGFASGALAYDVTLAPRATAVFGLALPLNGQPGAPQLAGATPEQWLTAMQDEVAEQWRARLNRVSITVPAAAQPLVDTLRSSLAHILMTRDGAALMPGTRSYARSWIRDGAMMSEAMLRLGNDNVARNYAYWFAQYQFANGKIPCCVDRRGSDPVPENDSQGEFIFLVAQLWRYTHDRELVTRLWPRVKAAAAYMEQQRQSERSAANLAPQRRMLYGLLPASISHEGYSAKPMHSNWDNFWGLRGYRDAAMLAALLNRAADAATLRAQGDQFERELLASLRLSASTHGIDYLAGAAELGDFDPTSTTIALSPGGLQQRLPQDLLHGTFERYWREAVARRDGRREWNDYTPYELRNVAAFVRLGWRGRAHELLDFFMRDRRPVAWNQWAEVVGRAARAPRFVGDMPHGWISSDYIRSALDLFAYERESDQSLIVADGIPAAWLDGAGVGVRGLRTAYGTLDYTIRAEARGIGMTIGGKMSRPPGGVLLRVLDERWRAARTTINGKRAYWRGGELRIGALPATVFIAVDHPKGKP</sequence>
<keyword evidence="3" id="KW-1185">Reference proteome</keyword>
<dbReference type="InterPro" id="IPR012341">
    <property type="entry name" value="6hp_glycosidase-like_sf"/>
</dbReference>
<dbReference type="Gene3D" id="1.50.10.10">
    <property type="match status" value="1"/>
</dbReference>
<dbReference type="Pfam" id="PF00754">
    <property type="entry name" value="F5_F8_type_C"/>
    <property type="match status" value="1"/>
</dbReference>